<keyword evidence="2" id="KW-1185">Reference proteome</keyword>
<sequence length="367" mass="42447">MQYVNTTPKGSWHGVKFIFLNNCLINNTTDPAIVPPNFSQHSWKVSVVDNAPSLPLSLLRTRQRCSEAFRRLKRSDRREAVRQFEKRFGRTPSLKTPRTWSEKLTCLKLDADRPIFRDLADKLAVRDFVAQRLGQQHLIPLLASNPVLTRDMFEALPEQFVIKSNHGSAMNRIVTDKSALSFKELKRQTDGWLSRNFYMGSRETQYRNIAPQLVVEQLMLDDSGNIPADYKLHCFNSTEASRCIIQVDSDRFNGHCRDYFTTDWQRLPLKVKYANSSASRLPTRPDNLEALIECAKTLSQGFAYVRVDLYSLQGQVYFGEMTFTPESGFGRFEPGHFDEQWGKYFDLEHQLSLHTREDLERARLAQP</sequence>
<protein>
    <recommendedName>
        <fullName evidence="3">Glycosyl transferase</fullName>
    </recommendedName>
</protein>
<proteinExistence type="predicted"/>
<dbReference type="KEGG" id="kus:B9G99_12610"/>
<organism evidence="1 2">
    <name type="scientific">Kushneria konosiri</name>
    <dbReference type="NCBI Taxonomy" id="698828"/>
    <lineage>
        <taxon>Bacteria</taxon>
        <taxon>Pseudomonadati</taxon>
        <taxon>Pseudomonadota</taxon>
        <taxon>Gammaproteobacteria</taxon>
        <taxon>Oceanospirillales</taxon>
        <taxon>Halomonadaceae</taxon>
        <taxon>Kushneria</taxon>
    </lineage>
</organism>
<dbReference type="Proteomes" id="UP000250025">
    <property type="component" value="Chromosome"/>
</dbReference>
<dbReference type="InterPro" id="IPR029465">
    <property type="entry name" value="ATPgrasp_TupA"/>
</dbReference>
<gene>
    <name evidence="1" type="ORF">B9G99_12610</name>
</gene>
<name>A0A2Z2H9F7_9GAMM</name>
<dbReference type="AlphaFoldDB" id="A0A2Z2H9F7"/>
<evidence type="ECO:0008006" key="3">
    <source>
        <dbReference type="Google" id="ProtNLM"/>
    </source>
</evidence>
<dbReference type="EMBL" id="CP021323">
    <property type="protein sequence ID" value="ARS53596.1"/>
    <property type="molecule type" value="Genomic_DNA"/>
</dbReference>
<dbReference type="Pfam" id="PF14305">
    <property type="entry name" value="ATPgrasp_TupA"/>
    <property type="match status" value="1"/>
</dbReference>
<evidence type="ECO:0000313" key="1">
    <source>
        <dbReference type="EMBL" id="ARS53596.1"/>
    </source>
</evidence>
<reference evidence="1 2" key="1">
    <citation type="journal article" date="2017" name="Int. J. Syst. Evol. Microbiol.">
        <title>Kushneria konosiri sp. nov., isolated from the Korean salt-fermented seafood Daemi-jeot.</title>
        <authorList>
            <person name="Yun J.H."/>
            <person name="Park S.K."/>
            <person name="Lee J.Y."/>
            <person name="Jung M.J."/>
            <person name="Bae J.W."/>
        </authorList>
    </citation>
    <scope>NUCLEOTIDE SEQUENCE [LARGE SCALE GENOMIC DNA]</scope>
    <source>
        <strain evidence="1 2">X49</strain>
    </source>
</reference>
<evidence type="ECO:0000313" key="2">
    <source>
        <dbReference type="Proteomes" id="UP000250025"/>
    </source>
</evidence>
<accession>A0A2Z2H9F7</accession>